<sequence>MPETSRPGQRQAGRSERADARRNGLAPLAAAAAVCVTSGASGASRASGVDAPVRRTATEAGAGTGTFHRHYPTRAGLVVAVHRRQVAACAGAVPRLLDSATPPPAALRAGADPFVDFPVTGHGLAHAPRSDSGCSEAPYDSFPDRLVPVCEQLLDAGAGAGEAGVGNRAREPVRGVGTRAREPVRGVGTRAREPVRGVGTRARELVRGVGNLRVGHGSDPRHDPRRPVDLLPGGLRHQDSRDEGHPRPRPTTT</sequence>
<reference evidence="2 3" key="1">
    <citation type="submission" date="2019-11" db="EMBL/GenBank/DDBJ databases">
        <title>Streptomyces typhae sp. nov., a novel endophytic actinomycete isolated from the root of cattail pollen (Typha angustifolia L.).</title>
        <authorList>
            <person name="Peng C."/>
        </authorList>
    </citation>
    <scope>NUCLEOTIDE SEQUENCE [LARGE SCALE GENOMIC DNA]</scope>
    <source>
        <strain evidence="3">p1417</strain>
    </source>
</reference>
<dbReference type="SUPFAM" id="SSF46689">
    <property type="entry name" value="Homeodomain-like"/>
    <property type="match status" value="1"/>
</dbReference>
<dbReference type="RefSeq" id="WP_343040733.1">
    <property type="nucleotide sequence ID" value="NZ_WPNZ01000006.1"/>
</dbReference>
<protein>
    <submittedName>
        <fullName evidence="2">TetR family transcriptional regulator</fullName>
    </submittedName>
</protein>
<dbReference type="AlphaFoldDB" id="A0A6L6WXB2"/>
<evidence type="ECO:0000256" key="1">
    <source>
        <dbReference type="SAM" id="MobiDB-lite"/>
    </source>
</evidence>
<dbReference type="Gene3D" id="1.10.357.10">
    <property type="entry name" value="Tetracycline Repressor, domain 2"/>
    <property type="match status" value="1"/>
</dbReference>
<feature type="compositionally biased region" description="Basic and acidic residues" evidence="1">
    <location>
        <begin position="236"/>
        <end position="246"/>
    </location>
</feature>
<dbReference type="Proteomes" id="UP000483802">
    <property type="component" value="Unassembled WGS sequence"/>
</dbReference>
<evidence type="ECO:0000313" key="3">
    <source>
        <dbReference type="Proteomes" id="UP000483802"/>
    </source>
</evidence>
<feature type="compositionally biased region" description="Basic and acidic residues" evidence="1">
    <location>
        <begin position="13"/>
        <end position="22"/>
    </location>
</feature>
<comment type="caution">
    <text evidence="2">The sequence shown here is derived from an EMBL/GenBank/DDBJ whole genome shotgun (WGS) entry which is preliminary data.</text>
</comment>
<name>A0A6L6WXB2_9ACTN</name>
<feature type="region of interest" description="Disordered" evidence="1">
    <location>
        <begin position="1"/>
        <end position="23"/>
    </location>
</feature>
<evidence type="ECO:0000313" key="2">
    <source>
        <dbReference type="EMBL" id="MVO85591.1"/>
    </source>
</evidence>
<feature type="region of interest" description="Disordered" evidence="1">
    <location>
        <begin position="208"/>
        <end position="253"/>
    </location>
</feature>
<feature type="compositionally biased region" description="Basic and acidic residues" evidence="1">
    <location>
        <begin position="168"/>
        <end position="178"/>
    </location>
</feature>
<gene>
    <name evidence="2" type="ORF">GPA10_12715</name>
</gene>
<feature type="compositionally biased region" description="Basic and acidic residues" evidence="1">
    <location>
        <begin position="216"/>
        <end position="228"/>
    </location>
</feature>
<keyword evidence="3" id="KW-1185">Reference proteome</keyword>
<feature type="region of interest" description="Disordered" evidence="1">
    <location>
        <begin position="159"/>
        <end position="178"/>
    </location>
</feature>
<accession>A0A6L6WXB2</accession>
<organism evidence="2 3">
    <name type="scientific">Streptomyces typhae</name>
    <dbReference type="NCBI Taxonomy" id="2681492"/>
    <lineage>
        <taxon>Bacteria</taxon>
        <taxon>Bacillati</taxon>
        <taxon>Actinomycetota</taxon>
        <taxon>Actinomycetes</taxon>
        <taxon>Kitasatosporales</taxon>
        <taxon>Streptomycetaceae</taxon>
        <taxon>Streptomyces</taxon>
    </lineage>
</organism>
<dbReference type="EMBL" id="WPNZ01000006">
    <property type="protein sequence ID" value="MVO85591.1"/>
    <property type="molecule type" value="Genomic_DNA"/>
</dbReference>
<dbReference type="InterPro" id="IPR009057">
    <property type="entry name" value="Homeodomain-like_sf"/>
</dbReference>
<proteinExistence type="predicted"/>